<dbReference type="EMBL" id="BEZZ01000098">
    <property type="protein sequence ID" value="GCC25801.1"/>
    <property type="molecule type" value="Genomic_DNA"/>
</dbReference>
<reference evidence="10 11" key="1">
    <citation type="journal article" date="2018" name="Nat. Ecol. Evol.">
        <title>Shark genomes provide insights into elasmobranch evolution and the origin of vertebrates.</title>
        <authorList>
            <person name="Hara Y"/>
            <person name="Yamaguchi K"/>
            <person name="Onimaru K"/>
            <person name="Kadota M"/>
            <person name="Koyanagi M"/>
            <person name="Keeley SD"/>
            <person name="Tatsumi K"/>
            <person name="Tanaka K"/>
            <person name="Motone F"/>
            <person name="Kageyama Y"/>
            <person name="Nozu R"/>
            <person name="Adachi N"/>
            <person name="Nishimura O"/>
            <person name="Nakagawa R"/>
            <person name="Tanegashima C"/>
            <person name="Kiyatake I"/>
            <person name="Matsumoto R"/>
            <person name="Murakumo K"/>
            <person name="Nishida K"/>
            <person name="Terakita A"/>
            <person name="Kuratani S"/>
            <person name="Sato K"/>
            <person name="Hyodo S Kuraku.S."/>
        </authorList>
    </citation>
    <scope>NUCLEOTIDE SEQUENCE [LARGE SCALE GENOMIC DNA]</scope>
</reference>
<keyword evidence="6 8" id="KW-0472">Membrane</keyword>
<comment type="subcellular location">
    <subcellularLocation>
        <location evidence="1">Membrane</location>
        <topology evidence="1">Single-pass type I membrane protein</topology>
    </subcellularLocation>
</comment>
<dbReference type="PANTHER" id="PTHR15076">
    <property type="entry name" value="CD99/MIC2 PROTEIN RELATED"/>
    <property type="match status" value="1"/>
</dbReference>
<keyword evidence="3 8" id="KW-0812">Transmembrane</keyword>
<feature type="transmembrane region" description="Helical" evidence="8">
    <location>
        <begin position="165"/>
        <end position="186"/>
    </location>
</feature>
<feature type="compositionally biased region" description="Basic and acidic residues" evidence="7">
    <location>
        <begin position="105"/>
        <end position="120"/>
    </location>
</feature>
<comment type="similarity">
    <text evidence="2">Belongs to the CD99 family.</text>
</comment>
<dbReference type="InterPro" id="IPR022078">
    <property type="entry name" value="CD99L2"/>
</dbReference>
<dbReference type="Pfam" id="PF12301">
    <property type="entry name" value="CD99L2"/>
    <property type="match status" value="1"/>
</dbReference>
<keyword evidence="11" id="KW-1185">Reference proteome</keyword>
<feature type="chain" id="PRO_5019491064" description="CD99 antigen-like protein 2" evidence="9">
    <location>
        <begin position="24"/>
        <end position="239"/>
    </location>
</feature>
<evidence type="ECO:0008006" key="12">
    <source>
        <dbReference type="Google" id="ProtNLM"/>
    </source>
</evidence>
<dbReference type="OMA" id="KPDNSFW"/>
<feature type="compositionally biased region" description="Basic residues" evidence="7">
    <location>
        <begin position="73"/>
        <end position="86"/>
    </location>
</feature>
<evidence type="ECO:0000256" key="1">
    <source>
        <dbReference type="ARBA" id="ARBA00004479"/>
    </source>
</evidence>
<evidence type="ECO:0000256" key="3">
    <source>
        <dbReference type="ARBA" id="ARBA00022692"/>
    </source>
</evidence>
<evidence type="ECO:0000313" key="10">
    <source>
        <dbReference type="EMBL" id="GCC25801.1"/>
    </source>
</evidence>
<evidence type="ECO:0000256" key="2">
    <source>
        <dbReference type="ARBA" id="ARBA00008763"/>
    </source>
</evidence>
<evidence type="ECO:0000256" key="5">
    <source>
        <dbReference type="ARBA" id="ARBA00022989"/>
    </source>
</evidence>
<evidence type="ECO:0000256" key="8">
    <source>
        <dbReference type="SAM" id="Phobius"/>
    </source>
</evidence>
<gene>
    <name evidence="10" type="ORF">chiPu_0004212</name>
</gene>
<dbReference type="GO" id="GO:0016020">
    <property type="term" value="C:membrane"/>
    <property type="evidence" value="ECO:0007669"/>
    <property type="project" value="UniProtKB-SubCell"/>
</dbReference>
<accession>A0A401S5Y8</accession>
<proteinExistence type="inferred from homology"/>
<keyword evidence="4 9" id="KW-0732">Signal</keyword>
<name>A0A401S5Y8_CHIPU</name>
<dbReference type="STRING" id="137246.A0A401S5Y8"/>
<sequence>MSNALRVILLCATFTLLTGQVLGGSDDFDLFDAISDDVTPKPTPAKPHNPSGGKDSGDFNIWDLLQTTPPPRKTPKSPKATKKTPKKGNSDPNDFGLDFDLSDAIDDRNDNRGKGEKDDSGTSNISDKDLEDLLGGGDYKPDKKKSGGNVPPSDQDQVAMPETTIAGIASAIGAALLGAVSSYIAYQKKQLCFKIQGSLNQQYVKGENAEAGAMSEPQAERSLLQTQSEKPPADNINQV</sequence>
<comment type="caution">
    <text evidence="10">The sequence shown here is derived from an EMBL/GenBank/DDBJ whole genome shotgun (WGS) entry which is preliminary data.</text>
</comment>
<evidence type="ECO:0000256" key="4">
    <source>
        <dbReference type="ARBA" id="ARBA00022729"/>
    </source>
</evidence>
<keyword evidence="5 8" id="KW-1133">Transmembrane helix</keyword>
<evidence type="ECO:0000256" key="6">
    <source>
        <dbReference type="ARBA" id="ARBA00023136"/>
    </source>
</evidence>
<evidence type="ECO:0000313" key="11">
    <source>
        <dbReference type="Proteomes" id="UP000287033"/>
    </source>
</evidence>
<dbReference type="OrthoDB" id="8961553at2759"/>
<feature type="signal peptide" evidence="9">
    <location>
        <begin position="1"/>
        <end position="23"/>
    </location>
</feature>
<organism evidence="10 11">
    <name type="scientific">Chiloscyllium punctatum</name>
    <name type="common">Brownbanded bambooshark</name>
    <name type="synonym">Hemiscyllium punctatum</name>
    <dbReference type="NCBI Taxonomy" id="137246"/>
    <lineage>
        <taxon>Eukaryota</taxon>
        <taxon>Metazoa</taxon>
        <taxon>Chordata</taxon>
        <taxon>Craniata</taxon>
        <taxon>Vertebrata</taxon>
        <taxon>Chondrichthyes</taxon>
        <taxon>Elasmobranchii</taxon>
        <taxon>Galeomorphii</taxon>
        <taxon>Galeoidea</taxon>
        <taxon>Orectolobiformes</taxon>
        <taxon>Hemiscylliidae</taxon>
        <taxon>Chiloscyllium</taxon>
    </lineage>
</organism>
<feature type="compositionally biased region" description="Polar residues" evidence="7">
    <location>
        <begin position="223"/>
        <end position="239"/>
    </location>
</feature>
<protein>
    <recommendedName>
        <fullName evidence="12">CD99 antigen-like protein 2</fullName>
    </recommendedName>
</protein>
<evidence type="ECO:0000256" key="9">
    <source>
        <dbReference type="SAM" id="SignalP"/>
    </source>
</evidence>
<dbReference type="Proteomes" id="UP000287033">
    <property type="component" value="Unassembled WGS sequence"/>
</dbReference>
<feature type="region of interest" description="Disordered" evidence="7">
    <location>
        <begin position="209"/>
        <end position="239"/>
    </location>
</feature>
<evidence type="ECO:0000256" key="7">
    <source>
        <dbReference type="SAM" id="MobiDB-lite"/>
    </source>
</evidence>
<feature type="region of interest" description="Disordered" evidence="7">
    <location>
        <begin position="38"/>
        <end position="157"/>
    </location>
</feature>
<dbReference type="AlphaFoldDB" id="A0A401S5Y8"/>